<reference evidence="2 3" key="1">
    <citation type="submission" date="2014-02" db="EMBL/GenBank/DDBJ databases">
        <title>Single nucleus genome sequencing reveals high similarity among nuclei of an endomycorrhizal fungus.</title>
        <authorList>
            <person name="Lin K."/>
            <person name="Geurts R."/>
            <person name="Zhang Z."/>
            <person name="Limpens E."/>
            <person name="Saunders D.G."/>
            <person name="Mu D."/>
            <person name="Pang E."/>
            <person name="Cao H."/>
            <person name="Cha H."/>
            <person name="Lin T."/>
            <person name="Zhou Q."/>
            <person name="Shang Y."/>
            <person name="Li Y."/>
            <person name="Ivanov S."/>
            <person name="Sharma T."/>
            <person name="Velzen R.V."/>
            <person name="Ruijter N.D."/>
            <person name="Aanen D.K."/>
            <person name="Win J."/>
            <person name="Kamoun S."/>
            <person name="Bisseling T."/>
            <person name="Huang S."/>
        </authorList>
    </citation>
    <scope>NUCLEOTIDE SEQUENCE [LARGE SCALE GENOMIC DNA]</scope>
    <source>
        <strain evidence="3">DAOM197198w</strain>
    </source>
</reference>
<organism evidence="2 3">
    <name type="scientific">Rhizophagus irregularis (strain DAOM 197198w)</name>
    <name type="common">Glomus intraradices</name>
    <dbReference type="NCBI Taxonomy" id="1432141"/>
    <lineage>
        <taxon>Eukaryota</taxon>
        <taxon>Fungi</taxon>
        <taxon>Fungi incertae sedis</taxon>
        <taxon>Mucoromycota</taxon>
        <taxon>Glomeromycotina</taxon>
        <taxon>Glomeromycetes</taxon>
        <taxon>Glomerales</taxon>
        <taxon>Glomeraceae</taxon>
        <taxon>Rhizophagus</taxon>
    </lineage>
</organism>
<feature type="coiled-coil region" evidence="1">
    <location>
        <begin position="121"/>
        <end position="148"/>
    </location>
</feature>
<evidence type="ECO:0000313" key="2">
    <source>
        <dbReference type="EMBL" id="EXX69546.1"/>
    </source>
</evidence>
<evidence type="ECO:0000256" key="1">
    <source>
        <dbReference type="SAM" id="Coils"/>
    </source>
</evidence>
<keyword evidence="3" id="KW-1185">Reference proteome</keyword>
<name>A0A015LAI9_RHIIW</name>
<evidence type="ECO:0000313" key="3">
    <source>
        <dbReference type="Proteomes" id="UP000022910"/>
    </source>
</evidence>
<dbReference type="AlphaFoldDB" id="A0A015LAI9"/>
<sequence length="444" mass="51473">MGNSLEKTSQTTSDTLPFKHDIKSGIYGYMMSVDEIINTAIKQLTTSQLYNCCIDPLELNNIPCFSPVEKSDLSKFSIVNLSRNVCSSMGKEYKSEFESIYDFLKFNIEGKLLKSKLNEINSVLRDGLKQIQVEIEDLEKNLSEDELKAQLKKFSLALNNWGMEKSHMWASISRQLLEFIQSHADGAAFNNPKCLEIYITALCLYAFARLRSERKSQEEPIDKQIQRVIDDACKLLRKFIQNVTYHNAEASFKREQNPYYGIEELPGCGPVDIFCGLHKGLKSATIQKFACEDNQAISFDKELQEINSFKLGFSKLHVLLPKTFYKQDKENNNNIIVDVRVPFRYNFDSSFDIDRIWDYRREIWQFKPNEYCVYISPLVFRAIHEISVISAVINSNETENSVFERPSYSKLAKAFERKLLYSVEITSEYEKVVENQEPWKVYVV</sequence>
<dbReference type="SMR" id="A0A015LAI9"/>
<dbReference type="EMBL" id="JEMT01016819">
    <property type="protein sequence ID" value="EXX69546.1"/>
    <property type="molecule type" value="Genomic_DNA"/>
</dbReference>
<dbReference type="Proteomes" id="UP000022910">
    <property type="component" value="Unassembled WGS sequence"/>
</dbReference>
<proteinExistence type="predicted"/>
<gene>
    <name evidence="2" type="ORF">RirG_094970</name>
</gene>
<comment type="caution">
    <text evidence="2">The sequence shown here is derived from an EMBL/GenBank/DDBJ whole genome shotgun (WGS) entry which is preliminary data.</text>
</comment>
<accession>A0A015LAI9</accession>
<keyword evidence="1" id="KW-0175">Coiled coil</keyword>
<protein>
    <submittedName>
        <fullName evidence="2">Uncharacterized protein</fullName>
    </submittedName>
</protein>
<dbReference type="OrthoDB" id="2344344at2759"/>
<dbReference type="HOGENOM" id="CLU_616981_0_0_1"/>